<dbReference type="InterPro" id="IPR036388">
    <property type="entry name" value="WH-like_DNA-bd_sf"/>
</dbReference>
<dbReference type="Pfam" id="PF00126">
    <property type="entry name" value="HTH_1"/>
    <property type="match status" value="1"/>
</dbReference>
<dbReference type="Pfam" id="PF03466">
    <property type="entry name" value="LysR_substrate"/>
    <property type="match status" value="1"/>
</dbReference>
<name>A0ABU9PVT5_9BURK</name>
<keyword evidence="4" id="KW-0804">Transcription</keyword>
<evidence type="ECO:0000313" key="6">
    <source>
        <dbReference type="EMBL" id="MEM4988057.1"/>
    </source>
</evidence>
<dbReference type="Proteomes" id="UP001495910">
    <property type="component" value="Unassembled WGS sequence"/>
</dbReference>
<keyword evidence="7" id="KW-1185">Reference proteome</keyword>
<dbReference type="RefSeq" id="WP_342829548.1">
    <property type="nucleotide sequence ID" value="NZ_JBANDC010000007.1"/>
</dbReference>
<evidence type="ECO:0000313" key="7">
    <source>
        <dbReference type="Proteomes" id="UP001495910"/>
    </source>
</evidence>
<dbReference type="SUPFAM" id="SSF46785">
    <property type="entry name" value="Winged helix' DNA-binding domain"/>
    <property type="match status" value="1"/>
</dbReference>
<dbReference type="PANTHER" id="PTHR30419:SF31">
    <property type="entry name" value="BLR3139 PROTEIN"/>
    <property type="match status" value="1"/>
</dbReference>
<dbReference type="SUPFAM" id="SSF53850">
    <property type="entry name" value="Periplasmic binding protein-like II"/>
    <property type="match status" value="1"/>
</dbReference>
<dbReference type="Gene3D" id="3.40.190.290">
    <property type="match status" value="1"/>
</dbReference>
<dbReference type="InterPro" id="IPR050950">
    <property type="entry name" value="HTH-type_LysR_regulators"/>
</dbReference>
<evidence type="ECO:0000256" key="3">
    <source>
        <dbReference type="ARBA" id="ARBA00023125"/>
    </source>
</evidence>
<dbReference type="InterPro" id="IPR005119">
    <property type="entry name" value="LysR_subst-bd"/>
</dbReference>
<dbReference type="InterPro" id="IPR000847">
    <property type="entry name" value="LysR_HTH_N"/>
</dbReference>
<protein>
    <submittedName>
        <fullName evidence="6">LysR family transcriptional regulator</fullName>
    </submittedName>
</protein>
<comment type="similarity">
    <text evidence="1">Belongs to the LysR transcriptional regulatory family.</text>
</comment>
<dbReference type="CDD" id="cd05466">
    <property type="entry name" value="PBP2_LTTR_substrate"/>
    <property type="match status" value="1"/>
</dbReference>
<keyword evidence="3" id="KW-0238">DNA-binding</keyword>
<accession>A0ABU9PVT5</accession>
<dbReference type="PROSITE" id="PS50931">
    <property type="entry name" value="HTH_LYSR"/>
    <property type="match status" value="1"/>
</dbReference>
<dbReference type="InterPro" id="IPR036390">
    <property type="entry name" value="WH_DNA-bd_sf"/>
</dbReference>
<reference evidence="6 7" key="1">
    <citation type="submission" date="2024-02" db="EMBL/GenBank/DDBJ databases">
        <title>Draft genome sequence of Collimonas sp. strain H4R21, an effective mineral-weathering bacterial strain isolated from the beech rhizosphere.</title>
        <authorList>
            <person name="Morin E."/>
            <person name="Uroz S."/>
            <person name="Leveau J.H.J."/>
            <person name="Kumar R."/>
            <person name="Rey M.W."/>
            <person name="Pham J."/>
        </authorList>
    </citation>
    <scope>NUCLEOTIDE SEQUENCE [LARGE SCALE GENOMIC DNA]</scope>
    <source>
        <strain evidence="6 7">H4R21</strain>
    </source>
</reference>
<feature type="domain" description="HTH lysR-type" evidence="5">
    <location>
        <begin position="1"/>
        <end position="58"/>
    </location>
</feature>
<proteinExistence type="inferred from homology"/>
<keyword evidence="2" id="KW-0805">Transcription regulation</keyword>
<evidence type="ECO:0000256" key="4">
    <source>
        <dbReference type="ARBA" id="ARBA00023163"/>
    </source>
</evidence>
<dbReference type="Gene3D" id="1.10.10.10">
    <property type="entry name" value="Winged helix-like DNA-binding domain superfamily/Winged helix DNA-binding domain"/>
    <property type="match status" value="1"/>
</dbReference>
<comment type="caution">
    <text evidence="6">The sequence shown here is derived from an EMBL/GenBank/DDBJ whole genome shotgun (WGS) entry which is preliminary data.</text>
</comment>
<dbReference type="PRINTS" id="PR00039">
    <property type="entry name" value="HTHLYSR"/>
</dbReference>
<organism evidence="6 7">
    <name type="scientific">Collimonas rhizosphaerae</name>
    <dbReference type="NCBI Taxonomy" id="3126357"/>
    <lineage>
        <taxon>Bacteria</taxon>
        <taxon>Pseudomonadati</taxon>
        <taxon>Pseudomonadota</taxon>
        <taxon>Betaproteobacteria</taxon>
        <taxon>Burkholderiales</taxon>
        <taxon>Oxalobacteraceae</taxon>
        <taxon>Collimonas</taxon>
    </lineage>
</organism>
<evidence type="ECO:0000256" key="1">
    <source>
        <dbReference type="ARBA" id="ARBA00009437"/>
    </source>
</evidence>
<evidence type="ECO:0000256" key="2">
    <source>
        <dbReference type="ARBA" id="ARBA00023015"/>
    </source>
</evidence>
<gene>
    <name evidence="6" type="ORF">V8G57_11730</name>
</gene>
<sequence length="305" mass="33952">MFIRQLKYLVTLADIGHFSRAAEACHVSQPALSNAIRNLEKELDLSLVRRGRNYEGLTAEGERVVGWAQQMLSSYDAMRQETVDAHKNLSGTLRIGAIPTTMPIVPLLTQSCQASYDQIKVTVLSLSSDEIARRLDTCDIDIGLTFMDDKSMDGFQVYPLFVERYVLAVRDGSVLQGRISLTWAEVAELPLCLLTANMQSRRIVDAAFRRAGVSPRIRMESDSIFALYSQLRCSDFCAVVPHSVLSLIELRQEIAMVPITPGLSRDIGLVVRRQDPYPPVITAALEMALKTPLQARFDSLISGVY</sequence>
<dbReference type="PANTHER" id="PTHR30419">
    <property type="entry name" value="HTH-TYPE TRANSCRIPTIONAL REGULATOR YBHD"/>
    <property type="match status" value="1"/>
</dbReference>
<dbReference type="EMBL" id="JBANDC010000007">
    <property type="protein sequence ID" value="MEM4988057.1"/>
    <property type="molecule type" value="Genomic_DNA"/>
</dbReference>
<evidence type="ECO:0000259" key="5">
    <source>
        <dbReference type="PROSITE" id="PS50931"/>
    </source>
</evidence>